<proteinExistence type="predicted"/>
<dbReference type="WBParaSite" id="nRc.2.0.1.t07868-RA">
    <property type="protein sequence ID" value="nRc.2.0.1.t07868-RA"/>
    <property type="gene ID" value="nRc.2.0.1.g07868"/>
</dbReference>
<accession>A0A915I162</accession>
<keyword evidence="1" id="KW-1185">Reference proteome</keyword>
<protein>
    <submittedName>
        <fullName evidence="2">Uncharacterized protein</fullName>
    </submittedName>
</protein>
<name>A0A915I162_ROMCU</name>
<evidence type="ECO:0000313" key="2">
    <source>
        <dbReference type="WBParaSite" id="nRc.2.0.1.t07868-RA"/>
    </source>
</evidence>
<sequence>MYVIKGLNFVNPHQFSCSEHNEDSNATRVSHNYTKKFVILNTVNYFCPNNFLIDLDDKADFNLANKSVNESQLKILRHNR</sequence>
<reference evidence="2" key="1">
    <citation type="submission" date="2022-11" db="UniProtKB">
        <authorList>
            <consortium name="WormBaseParasite"/>
        </authorList>
    </citation>
    <scope>IDENTIFICATION</scope>
</reference>
<organism evidence="1 2">
    <name type="scientific">Romanomermis culicivorax</name>
    <name type="common">Nematode worm</name>
    <dbReference type="NCBI Taxonomy" id="13658"/>
    <lineage>
        <taxon>Eukaryota</taxon>
        <taxon>Metazoa</taxon>
        <taxon>Ecdysozoa</taxon>
        <taxon>Nematoda</taxon>
        <taxon>Enoplea</taxon>
        <taxon>Dorylaimia</taxon>
        <taxon>Mermithida</taxon>
        <taxon>Mermithoidea</taxon>
        <taxon>Mermithidae</taxon>
        <taxon>Romanomermis</taxon>
    </lineage>
</organism>
<dbReference type="AlphaFoldDB" id="A0A915I162"/>
<dbReference type="Proteomes" id="UP000887565">
    <property type="component" value="Unplaced"/>
</dbReference>
<evidence type="ECO:0000313" key="1">
    <source>
        <dbReference type="Proteomes" id="UP000887565"/>
    </source>
</evidence>